<dbReference type="Proteomes" id="UP000030401">
    <property type="component" value="Unassembled WGS sequence"/>
</dbReference>
<dbReference type="PROSITE" id="PS51832">
    <property type="entry name" value="HD_GYP"/>
    <property type="match status" value="1"/>
</dbReference>
<keyword evidence="2" id="KW-0808">Transferase</keyword>
<dbReference type="InterPro" id="IPR003607">
    <property type="entry name" value="HD/PDEase_dom"/>
</dbReference>
<protein>
    <submittedName>
        <fullName evidence="2">Hisitidine kinase</fullName>
    </submittedName>
</protein>
<feature type="domain" description="HD-GYP" evidence="1">
    <location>
        <begin position="113"/>
        <end position="309"/>
    </location>
</feature>
<dbReference type="eggNOG" id="COG2206">
    <property type="taxonomic scope" value="Bacteria"/>
</dbReference>
<evidence type="ECO:0000313" key="3">
    <source>
        <dbReference type="Proteomes" id="UP000030401"/>
    </source>
</evidence>
<dbReference type="SUPFAM" id="SSF109604">
    <property type="entry name" value="HD-domain/PDEase-like"/>
    <property type="match status" value="1"/>
</dbReference>
<dbReference type="PANTHER" id="PTHR43155:SF2">
    <property type="entry name" value="CYCLIC DI-GMP PHOSPHODIESTERASE PA4108"/>
    <property type="match status" value="1"/>
</dbReference>
<reference evidence="2 3" key="1">
    <citation type="submission" date="2013-08" db="EMBL/GenBank/DDBJ databases">
        <authorList>
            <person name="Huang J."/>
            <person name="Wang G."/>
        </authorList>
    </citation>
    <scope>NUCLEOTIDE SEQUENCE [LARGE SCALE GENOMIC DNA]</scope>
    <source>
        <strain evidence="2 3">JSM 072002</strain>
    </source>
</reference>
<proteinExistence type="predicted"/>
<dbReference type="PANTHER" id="PTHR43155">
    <property type="entry name" value="CYCLIC DI-GMP PHOSPHODIESTERASE PA4108-RELATED"/>
    <property type="match status" value="1"/>
</dbReference>
<evidence type="ECO:0000259" key="1">
    <source>
        <dbReference type="PROSITE" id="PS51832"/>
    </source>
</evidence>
<dbReference type="Pfam" id="PF13487">
    <property type="entry name" value="HD_5"/>
    <property type="match status" value="1"/>
</dbReference>
<evidence type="ECO:0000313" key="2">
    <source>
        <dbReference type="EMBL" id="KGX86690.1"/>
    </source>
</evidence>
<name>A0A0A5G6G9_9BACI</name>
<dbReference type="RefSeq" id="WP_036834113.1">
    <property type="nucleotide sequence ID" value="NZ_AVPG01000011.1"/>
</dbReference>
<accession>A0A0A5G6G9</accession>
<dbReference type="GO" id="GO:0016301">
    <property type="term" value="F:kinase activity"/>
    <property type="evidence" value="ECO:0007669"/>
    <property type="project" value="UniProtKB-KW"/>
</dbReference>
<dbReference type="CDD" id="cd00077">
    <property type="entry name" value="HDc"/>
    <property type="match status" value="1"/>
</dbReference>
<gene>
    <name evidence="2" type="ORF">N784_03585</name>
</gene>
<dbReference type="EMBL" id="AVPG01000011">
    <property type="protein sequence ID" value="KGX86690.1"/>
    <property type="molecule type" value="Genomic_DNA"/>
</dbReference>
<organism evidence="2 3">
    <name type="scientific">Pontibacillus litoralis JSM 072002</name>
    <dbReference type="NCBI Taxonomy" id="1385512"/>
    <lineage>
        <taxon>Bacteria</taxon>
        <taxon>Bacillati</taxon>
        <taxon>Bacillota</taxon>
        <taxon>Bacilli</taxon>
        <taxon>Bacillales</taxon>
        <taxon>Bacillaceae</taxon>
        <taxon>Pontibacillus</taxon>
    </lineage>
</organism>
<keyword evidence="2" id="KW-0418">Kinase</keyword>
<dbReference type="Gene3D" id="1.10.3210.10">
    <property type="entry name" value="Hypothetical protein af1432"/>
    <property type="match status" value="1"/>
</dbReference>
<sequence>MRLKSTFSLRPGDELAKRIYNENDQILVQSGIALTQRMINRLQELGIPYVYIEDEATYGIETTFPISERARKEAIHTIQDTFSIVEDERESSKRFISSKTSEQINKVVQNMLAEIQKNKEVVNLLSDVFVFDDYIFKHSLNVTIYSLTLGMQLKLSRNELQLLGFGAMLHDVGKITVPRDILMKADKLTSGEFEHVKRHCEEGFNLLRNVETVPLVVAHCAFQHHERLDGSGYPRGLGKDDIHLFSKIIGIADVFDAVTSNRVYRKAMLPHEGLEILYAGAGSLFEKHMIEAFRRGIAVYPNGLTVELSDGRIGIVARQNKDVSDRPFIRILEENGEELVEPYEINLMESLNIVIVKCDTTMI</sequence>
<dbReference type="SMART" id="SM00471">
    <property type="entry name" value="HDc"/>
    <property type="match status" value="1"/>
</dbReference>
<dbReference type="OrthoDB" id="9759601at2"/>
<dbReference type="AlphaFoldDB" id="A0A0A5G6G9"/>
<comment type="caution">
    <text evidence="2">The sequence shown here is derived from an EMBL/GenBank/DDBJ whole genome shotgun (WGS) entry which is preliminary data.</text>
</comment>
<dbReference type="STRING" id="1385512.N784_03585"/>
<keyword evidence="3" id="KW-1185">Reference proteome</keyword>
<dbReference type="InterPro" id="IPR037522">
    <property type="entry name" value="HD_GYP_dom"/>
</dbReference>